<accession>A0AAE7B878</accession>
<dbReference type="KEGG" id="avp:AVENP_0030"/>
<protein>
    <submittedName>
        <fullName evidence="2">LLM class flavin-dependent oxidoreductase</fullName>
    </submittedName>
</protein>
<dbReference type="SUPFAM" id="SSF51679">
    <property type="entry name" value="Bacterial luciferase-like"/>
    <property type="match status" value="1"/>
</dbReference>
<name>A0AAE7B878_9BACT</name>
<reference evidence="2 3" key="1">
    <citation type="submission" date="2020-05" db="EMBL/GenBank/DDBJ databases">
        <title>Complete genome sequencing of Campylobacter and Arcobacter type strains.</title>
        <authorList>
            <person name="Miller W.G."/>
            <person name="Yee E."/>
        </authorList>
    </citation>
    <scope>NUCLEOTIDE SEQUENCE [LARGE SCALE GENOMIC DNA]</scope>
    <source>
        <strain evidence="2 3">LMG 26156</strain>
    </source>
</reference>
<proteinExistence type="predicted"/>
<dbReference type="Gene3D" id="3.20.20.30">
    <property type="entry name" value="Luciferase-like domain"/>
    <property type="match status" value="1"/>
</dbReference>
<dbReference type="PANTHER" id="PTHR30137">
    <property type="entry name" value="LUCIFERASE-LIKE MONOOXYGENASE"/>
    <property type="match status" value="1"/>
</dbReference>
<dbReference type="EMBL" id="CP053840">
    <property type="protein sequence ID" value="QKF65612.1"/>
    <property type="molecule type" value="Genomic_DNA"/>
</dbReference>
<dbReference type="GO" id="GO:0005829">
    <property type="term" value="C:cytosol"/>
    <property type="evidence" value="ECO:0007669"/>
    <property type="project" value="TreeGrafter"/>
</dbReference>
<evidence type="ECO:0000259" key="1">
    <source>
        <dbReference type="Pfam" id="PF00296"/>
    </source>
</evidence>
<feature type="domain" description="Luciferase-like" evidence="1">
    <location>
        <begin position="1"/>
        <end position="300"/>
    </location>
</feature>
<dbReference type="PANTHER" id="PTHR30137:SF6">
    <property type="entry name" value="LUCIFERASE-LIKE MONOOXYGENASE"/>
    <property type="match status" value="1"/>
</dbReference>
<evidence type="ECO:0000313" key="3">
    <source>
        <dbReference type="Proteomes" id="UP000503482"/>
    </source>
</evidence>
<organism evidence="2 3">
    <name type="scientific">Arcobacter venerupis</name>
    <dbReference type="NCBI Taxonomy" id="1054033"/>
    <lineage>
        <taxon>Bacteria</taxon>
        <taxon>Pseudomonadati</taxon>
        <taxon>Campylobacterota</taxon>
        <taxon>Epsilonproteobacteria</taxon>
        <taxon>Campylobacterales</taxon>
        <taxon>Arcobacteraceae</taxon>
        <taxon>Arcobacter</taxon>
    </lineage>
</organism>
<dbReference type="AlphaFoldDB" id="A0AAE7B878"/>
<dbReference type="InterPro" id="IPR050766">
    <property type="entry name" value="Bact_Lucif_Oxidored"/>
</dbReference>
<keyword evidence="3" id="KW-1185">Reference proteome</keyword>
<dbReference type="InterPro" id="IPR036661">
    <property type="entry name" value="Luciferase-like_sf"/>
</dbReference>
<dbReference type="RefSeq" id="WP_128359776.1">
    <property type="nucleotide sequence ID" value="NZ_CP053840.1"/>
</dbReference>
<evidence type="ECO:0000313" key="2">
    <source>
        <dbReference type="EMBL" id="QKF65612.1"/>
    </source>
</evidence>
<dbReference type="InterPro" id="IPR011251">
    <property type="entry name" value="Luciferase-like_dom"/>
</dbReference>
<gene>
    <name evidence="2" type="ORF">AVENP_0030</name>
</gene>
<dbReference type="GO" id="GO:0016705">
    <property type="term" value="F:oxidoreductase activity, acting on paired donors, with incorporation or reduction of molecular oxygen"/>
    <property type="evidence" value="ECO:0007669"/>
    <property type="project" value="InterPro"/>
</dbReference>
<dbReference type="Pfam" id="PF00296">
    <property type="entry name" value="Bac_luciferase"/>
    <property type="match status" value="1"/>
</dbReference>
<dbReference type="Proteomes" id="UP000503482">
    <property type="component" value="Chromosome"/>
</dbReference>
<sequence length="333" mass="38280">MKTALFCLFENWENDYQKAITDQISLVCYAEKLGFEEAWLTEHHFNNFSVIPSPLTVTSYLLGKTKKIKIGTAAILLPYYNPIQLAEELAVIKTFDKDRFLFGIAKGAFPIYDKTFKTNALTNREVMFEANELIHKLLKEDNITFHGKYFSCKDITIRPNVKREFETFIASQSIEAIKKAAENGYGLIGSLAICKYEVENIFDLYNKLNPIKPLSFRLARGINIGYNKDEIIEEAQYCADIFLQSMIASKDTNPALVKLLTNSEYLDIRNKLFDKNKILENSICGTPKECIEQIKRLKESFNIETLLLKPLTKSSKRAKKVLELYVKEVKPYV</sequence>